<dbReference type="InterPro" id="IPR021284">
    <property type="entry name" value="DUF2750"/>
</dbReference>
<evidence type="ECO:0000313" key="2">
    <source>
        <dbReference type="EMBL" id="GAA4304134.1"/>
    </source>
</evidence>
<name>A0ABP8FHS2_9BACT</name>
<comment type="caution">
    <text evidence="2">The sequence shown here is derived from an EMBL/GenBank/DDBJ whole genome shotgun (WGS) entry which is preliminary data.</text>
</comment>
<dbReference type="Pfam" id="PF11042">
    <property type="entry name" value="DUF2750"/>
    <property type="match status" value="1"/>
</dbReference>
<evidence type="ECO:0000256" key="1">
    <source>
        <dbReference type="SAM" id="MobiDB-lite"/>
    </source>
</evidence>
<feature type="region of interest" description="Disordered" evidence="1">
    <location>
        <begin position="1"/>
        <end position="20"/>
    </location>
</feature>
<evidence type="ECO:0008006" key="4">
    <source>
        <dbReference type="Google" id="ProtNLM"/>
    </source>
</evidence>
<protein>
    <recommendedName>
        <fullName evidence="4">DUF2750 domain-containing protein</fullName>
    </recommendedName>
</protein>
<reference evidence="3" key="1">
    <citation type="journal article" date="2019" name="Int. J. Syst. Evol. Microbiol.">
        <title>The Global Catalogue of Microorganisms (GCM) 10K type strain sequencing project: providing services to taxonomists for standard genome sequencing and annotation.</title>
        <authorList>
            <consortium name="The Broad Institute Genomics Platform"/>
            <consortium name="The Broad Institute Genome Sequencing Center for Infectious Disease"/>
            <person name="Wu L."/>
            <person name="Ma J."/>
        </authorList>
    </citation>
    <scope>NUCLEOTIDE SEQUENCE [LARGE SCALE GENOMIC DNA]</scope>
    <source>
        <strain evidence="3">JCM 17917</strain>
    </source>
</reference>
<proteinExistence type="predicted"/>
<keyword evidence="3" id="KW-1185">Reference proteome</keyword>
<organism evidence="2 3">
    <name type="scientific">Nibribacter koreensis</name>
    <dbReference type="NCBI Taxonomy" id="1084519"/>
    <lineage>
        <taxon>Bacteria</taxon>
        <taxon>Pseudomonadati</taxon>
        <taxon>Bacteroidota</taxon>
        <taxon>Cytophagia</taxon>
        <taxon>Cytophagales</taxon>
        <taxon>Hymenobacteraceae</taxon>
        <taxon>Nibribacter</taxon>
    </lineage>
</organism>
<dbReference type="Proteomes" id="UP001501844">
    <property type="component" value="Unassembled WGS sequence"/>
</dbReference>
<sequence length="130" mass="14728">METVIGLESEDGFATSSSNNYEDENKNPISMICFWSEKALARACSKDGWKNYTPTEIPLSEFLENWCVGMDNDGLLLGTNFDQNMFGHEIEPLDLILEITAELKSSGKKLELQKFENIEDLEKQVKAILE</sequence>
<gene>
    <name evidence="2" type="ORF">GCM10023183_17270</name>
</gene>
<accession>A0ABP8FHS2</accession>
<evidence type="ECO:0000313" key="3">
    <source>
        <dbReference type="Proteomes" id="UP001501844"/>
    </source>
</evidence>
<dbReference type="EMBL" id="BAABGX010000002">
    <property type="protein sequence ID" value="GAA4304134.1"/>
    <property type="molecule type" value="Genomic_DNA"/>
</dbReference>